<reference evidence="3" key="1">
    <citation type="submission" date="2025-08" db="UniProtKB">
        <authorList>
            <consortium name="RefSeq"/>
        </authorList>
    </citation>
    <scope>IDENTIFICATION</scope>
</reference>
<dbReference type="GeneID" id="110991247"/>
<proteinExistence type="predicted"/>
<accession>A0A8B8A3F0</accession>
<evidence type="ECO:0000256" key="1">
    <source>
        <dbReference type="SAM" id="SignalP"/>
    </source>
</evidence>
<evidence type="ECO:0000313" key="2">
    <source>
        <dbReference type="Proteomes" id="UP000694845"/>
    </source>
</evidence>
<keyword evidence="2" id="KW-1185">Reference proteome</keyword>
<dbReference type="Proteomes" id="UP000694845">
    <property type="component" value="Unplaced"/>
</dbReference>
<name>A0A8B8A3F0_ACAPL</name>
<dbReference type="RefSeq" id="XP_022112248.1">
    <property type="nucleotide sequence ID" value="XM_022256556.1"/>
</dbReference>
<evidence type="ECO:0000313" key="3">
    <source>
        <dbReference type="RefSeq" id="XP_022112248.1"/>
    </source>
</evidence>
<protein>
    <submittedName>
        <fullName evidence="3">Uncharacterized protein LOC110991247</fullName>
    </submittedName>
</protein>
<dbReference type="KEGG" id="aplc:110991247"/>
<sequence length="244" mass="27326">MHVSTLLLLVLVAAVGYYVDGKNCCFPSRYRVSTVGGIFYDPGSIKPRLEIAAIVARDAARNVVGTKRKSAEVETGKKWVTRKVKKFDAKTLTAKVWTILTVGNETTCRLDVVPGVDNPCIPDSFTRLEPIWYGNLTGESLMIDRYQLKSIVPRDGSDEWFEYTVFVAPKPDGTCVLTNEMKEYTTPDGVAGYLRNYGNFSVPKTDAGFADLFYVPEDICPMELDVAAPKNLFEEYLKSDNWMF</sequence>
<keyword evidence="1" id="KW-0732">Signal</keyword>
<organism evidence="2 3">
    <name type="scientific">Acanthaster planci</name>
    <name type="common">Crown-of-thorns starfish</name>
    <dbReference type="NCBI Taxonomy" id="133434"/>
    <lineage>
        <taxon>Eukaryota</taxon>
        <taxon>Metazoa</taxon>
        <taxon>Echinodermata</taxon>
        <taxon>Eleutherozoa</taxon>
        <taxon>Asterozoa</taxon>
        <taxon>Asteroidea</taxon>
        <taxon>Valvatacea</taxon>
        <taxon>Valvatida</taxon>
        <taxon>Acanthasteridae</taxon>
        <taxon>Acanthaster</taxon>
    </lineage>
</organism>
<dbReference type="AlphaFoldDB" id="A0A8B8A3F0"/>
<feature type="chain" id="PRO_5034714366" evidence="1">
    <location>
        <begin position="22"/>
        <end position="244"/>
    </location>
</feature>
<feature type="signal peptide" evidence="1">
    <location>
        <begin position="1"/>
        <end position="21"/>
    </location>
</feature>
<gene>
    <name evidence="3" type="primary">LOC110991247</name>
</gene>
<dbReference type="OMA" id="DEWFEYT"/>